<sequence>MKVRLCLQARTNSSRLPAKILLPVGGIPLVVLAALRAGNTGHPVTVLTSREASDDLLCDVLSRWNISYYRGDLTNTLKRFVDSTEELDDEHVVVRLTGDNVFPDGEFIDEMLADFQSRNLPYLGCGGEKSGLPYGVSAEITRVGYLREANEASESTFDREHVTPWIIEKYGRSTFEKYRTLGMSHYRCTVDTLDDYLRVAQLFENLAVPEKAPLGTLLDKLKSDSVDVVTHRSASRLVLGTAQFGLNYGIANNTGQPHQDVVTDLVQTAIRNGVQFLDTARAYGESEKALKSALEGGWCSRATVMTKLSPMDDCPEDASPEVVAAFVERSVFESCTSLGVSRLDVLMLHRASHLTAWNGGVWATLDQLKNKGFIEKLGVSVQSPEEAMNALEYDVVSVLQMPFNILDFRWESVIARIAEVRRQRSLTVHVRSALLQGLLTTAQPSLWKRARCESPNQAVTWLQQRANQHCDGDVVELCLRFAISQDWVDGVVLGLDTKNQLLQNLKIVEKDMWPADLLREMVDNRPSVPAETLDPAKWEKANA</sequence>
<dbReference type="EMBL" id="CP152380">
    <property type="protein sequence ID" value="XAF52706.1"/>
    <property type="molecule type" value="Genomic_DNA"/>
</dbReference>
<dbReference type="Pfam" id="PF02348">
    <property type="entry name" value="CTP_transf_3"/>
    <property type="match status" value="1"/>
</dbReference>
<evidence type="ECO:0000259" key="1">
    <source>
        <dbReference type="Pfam" id="PF00248"/>
    </source>
</evidence>
<dbReference type="PANTHER" id="PTHR43312">
    <property type="entry name" value="D-THREO-ALDOSE 1-DEHYDROGENASE"/>
    <property type="match status" value="1"/>
</dbReference>
<evidence type="ECO:0000313" key="3">
    <source>
        <dbReference type="Proteomes" id="UP001445268"/>
    </source>
</evidence>
<keyword evidence="3" id="KW-1185">Reference proteome</keyword>
<dbReference type="Gene3D" id="3.90.550.10">
    <property type="entry name" value="Spore Coat Polysaccharide Biosynthesis Protein SpsA, Chain A"/>
    <property type="match status" value="1"/>
</dbReference>
<dbReference type="Pfam" id="PF00248">
    <property type="entry name" value="Aldo_ket_red"/>
    <property type="match status" value="1"/>
</dbReference>
<protein>
    <submittedName>
        <fullName evidence="2">Aldo/keto reductase</fullName>
    </submittedName>
</protein>
<dbReference type="Proteomes" id="UP001445268">
    <property type="component" value="Chromosome"/>
</dbReference>
<dbReference type="InterPro" id="IPR036812">
    <property type="entry name" value="NAD(P)_OxRdtase_dom_sf"/>
</dbReference>
<dbReference type="InterPro" id="IPR003329">
    <property type="entry name" value="Cytidylyl_trans"/>
</dbReference>
<dbReference type="Gene3D" id="3.20.20.100">
    <property type="entry name" value="NADP-dependent oxidoreductase domain"/>
    <property type="match status" value="1"/>
</dbReference>
<dbReference type="CDD" id="cd19097">
    <property type="entry name" value="AKR_unchar"/>
    <property type="match status" value="1"/>
</dbReference>
<proteinExistence type="predicted"/>
<dbReference type="InterPro" id="IPR029044">
    <property type="entry name" value="Nucleotide-diphossugar_trans"/>
</dbReference>
<feature type="domain" description="NADP-dependent oxidoreductase" evidence="1">
    <location>
        <begin position="236"/>
        <end position="510"/>
    </location>
</feature>
<reference evidence="2 3" key="1">
    <citation type="submission" date="2024-04" db="EMBL/GenBank/DDBJ databases">
        <title>Marinobacter sp. SBY-1.</title>
        <authorList>
            <person name="Pan C."/>
        </authorList>
    </citation>
    <scope>NUCLEOTIDE SEQUENCE [LARGE SCALE GENOMIC DNA]</scope>
    <source>
        <strain evidence="2 3">SBY-1</strain>
    </source>
</reference>
<accession>A0ABZ3DZ82</accession>
<gene>
    <name evidence="2" type="ORF">AAGT77_12365</name>
</gene>
<name>A0ABZ3DZ82_9GAMM</name>
<dbReference type="SUPFAM" id="SSF51430">
    <property type="entry name" value="NAD(P)-linked oxidoreductase"/>
    <property type="match status" value="1"/>
</dbReference>
<dbReference type="InterPro" id="IPR053135">
    <property type="entry name" value="AKR2_Oxidoreductase"/>
</dbReference>
<organism evidence="2 3">
    <name type="scientific">Marinobacter alkaliphilus</name>
    <dbReference type="NCBI Taxonomy" id="254719"/>
    <lineage>
        <taxon>Bacteria</taxon>
        <taxon>Pseudomonadati</taxon>
        <taxon>Pseudomonadota</taxon>
        <taxon>Gammaproteobacteria</taxon>
        <taxon>Pseudomonadales</taxon>
        <taxon>Marinobacteraceae</taxon>
        <taxon>Marinobacter</taxon>
    </lineage>
</organism>
<evidence type="ECO:0000313" key="2">
    <source>
        <dbReference type="EMBL" id="XAF52706.1"/>
    </source>
</evidence>
<dbReference type="RefSeq" id="WP_342630753.1">
    <property type="nucleotide sequence ID" value="NZ_CP152380.1"/>
</dbReference>
<dbReference type="InterPro" id="IPR023210">
    <property type="entry name" value="NADP_OxRdtase_dom"/>
</dbReference>
<dbReference type="SUPFAM" id="SSF53448">
    <property type="entry name" value="Nucleotide-diphospho-sugar transferases"/>
    <property type="match status" value="1"/>
</dbReference>
<dbReference type="PANTHER" id="PTHR43312:SF1">
    <property type="entry name" value="NADP-DEPENDENT OXIDOREDUCTASE DOMAIN-CONTAINING PROTEIN"/>
    <property type="match status" value="1"/>
</dbReference>